<evidence type="ECO:0000256" key="3">
    <source>
        <dbReference type="ARBA" id="ARBA00022723"/>
    </source>
</evidence>
<name>A0A5J4KNZ2_9CHLR</name>
<evidence type="ECO:0000256" key="5">
    <source>
        <dbReference type="ARBA" id="ARBA00023004"/>
    </source>
</evidence>
<protein>
    <submittedName>
        <fullName evidence="8">Putative cytochrome P450 YjiB</fullName>
    </submittedName>
</protein>
<dbReference type="SUPFAM" id="SSF48264">
    <property type="entry name" value="Cytochrome P450"/>
    <property type="match status" value="1"/>
</dbReference>
<keyword evidence="3 7" id="KW-0479">Metal-binding</keyword>
<dbReference type="GO" id="GO:0004497">
    <property type="term" value="F:monooxygenase activity"/>
    <property type="evidence" value="ECO:0007669"/>
    <property type="project" value="UniProtKB-KW"/>
</dbReference>
<dbReference type="RefSeq" id="WP_151757451.1">
    <property type="nucleotide sequence ID" value="NZ_BKZW01000002.1"/>
</dbReference>
<gene>
    <name evidence="8" type="primary">yjiB_2</name>
    <name evidence="8" type="ORF">KDW_37370</name>
</gene>
<accession>A0A5J4KNZ2</accession>
<dbReference type="PROSITE" id="PS00086">
    <property type="entry name" value="CYTOCHROME_P450"/>
    <property type="match status" value="1"/>
</dbReference>
<dbReference type="Pfam" id="PF00067">
    <property type="entry name" value="p450"/>
    <property type="match status" value="1"/>
</dbReference>
<dbReference type="Gene3D" id="1.10.630.10">
    <property type="entry name" value="Cytochrome P450"/>
    <property type="match status" value="1"/>
</dbReference>
<dbReference type="GO" id="GO:0020037">
    <property type="term" value="F:heme binding"/>
    <property type="evidence" value="ECO:0007669"/>
    <property type="project" value="InterPro"/>
</dbReference>
<dbReference type="InterPro" id="IPR036396">
    <property type="entry name" value="Cyt_P450_sf"/>
</dbReference>
<keyword evidence="6 7" id="KW-0503">Monooxygenase</keyword>
<dbReference type="AlphaFoldDB" id="A0A5J4KNZ2"/>
<dbReference type="CDD" id="cd11032">
    <property type="entry name" value="P450_EryK-like"/>
    <property type="match status" value="1"/>
</dbReference>
<keyword evidence="4 7" id="KW-0560">Oxidoreductase</keyword>
<keyword evidence="5 7" id="KW-0408">Iron</keyword>
<keyword evidence="9" id="KW-1185">Reference proteome</keyword>
<dbReference type="GO" id="GO:0016705">
    <property type="term" value="F:oxidoreductase activity, acting on paired donors, with incorporation or reduction of molecular oxygen"/>
    <property type="evidence" value="ECO:0007669"/>
    <property type="project" value="InterPro"/>
</dbReference>
<dbReference type="InterPro" id="IPR002397">
    <property type="entry name" value="Cyt_P450_B"/>
</dbReference>
<comment type="similarity">
    <text evidence="1 7">Belongs to the cytochrome P450 family.</text>
</comment>
<dbReference type="PRINTS" id="PR00359">
    <property type="entry name" value="BP450"/>
</dbReference>
<evidence type="ECO:0000256" key="6">
    <source>
        <dbReference type="ARBA" id="ARBA00023033"/>
    </source>
</evidence>
<keyword evidence="2 7" id="KW-0349">Heme</keyword>
<dbReference type="InterPro" id="IPR001128">
    <property type="entry name" value="Cyt_P450"/>
</dbReference>
<dbReference type="PANTHER" id="PTHR46696">
    <property type="entry name" value="P450, PUTATIVE (EUROFUNG)-RELATED"/>
    <property type="match status" value="1"/>
</dbReference>
<dbReference type="Proteomes" id="UP000326912">
    <property type="component" value="Unassembled WGS sequence"/>
</dbReference>
<evidence type="ECO:0000313" key="9">
    <source>
        <dbReference type="Proteomes" id="UP000326912"/>
    </source>
</evidence>
<evidence type="ECO:0000313" key="8">
    <source>
        <dbReference type="EMBL" id="GER89575.1"/>
    </source>
</evidence>
<reference evidence="8 9" key="1">
    <citation type="submission" date="2019-10" db="EMBL/GenBank/DDBJ databases">
        <title>Dictyobacter vulcani sp. nov., within the class Ktedonobacteria, isolated from soil of volcanic Mt. Zao.</title>
        <authorList>
            <person name="Zheng Y."/>
            <person name="Wang C.M."/>
            <person name="Sakai Y."/>
            <person name="Abe K."/>
            <person name="Yokota A."/>
            <person name="Yabe S."/>
        </authorList>
    </citation>
    <scope>NUCLEOTIDE SEQUENCE [LARGE SCALE GENOMIC DNA]</scope>
    <source>
        <strain evidence="8 9">W12</strain>
    </source>
</reference>
<dbReference type="EMBL" id="BKZW01000002">
    <property type="protein sequence ID" value="GER89575.1"/>
    <property type="molecule type" value="Genomic_DNA"/>
</dbReference>
<dbReference type="FunFam" id="1.10.630.10:FF:000018">
    <property type="entry name" value="Cytochrome P450 monooxygenase"/>
    <property type="match status" value="1"/>
</dbReference>
<sequence length="396" mass="45135">MHNTAFPPSNPSLTARILQDPLNPFHCYRQLREQHPVYYSREFHSWFISRYEDVQNVINDPVLFSSEQSIRSRPKATRQNSNAARTLLWTDPPRHRQLRSLINLAFTPRTIANLAPRITEIVHAQLDQVTPYGEIDIVADLANPLPIIVIAELLGVPIQDQQQFKHWSDIIVSPARQEKKQAVIAMNNYFQSIVQQRRQQPEDDLISALLSAHIEGIYLTEAEILSFCRLLLVAGHETSTNLIGNALLTFAEHPHVFEELKDDLTLIPDAIEEVIRYRTPIQRLRRAATVDTELGGQMIKAGDIVSPILGSANRDEQRFVDAERFDLHRNPNRHIGFGHGIHFCIGSSLARLETRIALEVLLTRFTGMQRKPDSKLEHVASSFVYGVKSLPMTFEN</sequence>
<dbReference type="PANTHER" id="PTHR46696:SF1">
    <property type="entry name" value="CYTOCHROME P450 YJIB-RELATED"/>
    <property type="match status" value="1"/>
</dbReference>
<dbReference type="GO" id="GO:0005506">
    <property type="term" value="F:iron ion binding"/>
    <property type="evidence" value="ECO:0007669"/>
    <property type="project" value="InterPro"/>
</dbReference>
<proteinExistence type="inferred from homology"/>
<organism evidence="8 9">
    <name type="scientific">Dictyobacter vulcani</name>
    <dbReference type="NCBI Taxonomy" id="2607529"/>
    <lineage>
        <taxon>Bacteria</taxon>
        <taxon>Bacillati</taxon>
        <taxon>Chloroflexota</taxon>
        <taxon>Ktedonobacteria</taxon>
        <taxon>Ktedonobacterales</taxon>
        <taxon>Dictyobacteraceae</taxon>
        <taxon>Dictyobacter</taxon>
    </lineage>
</organism>
<evidence type="ECO:0000256" key="2">
    <source>
        <dbReference type="ARBA" id="ARBA00022617"/>
    </source>
</evidence>
<evidence type="ECO:0000256" key="1">
    <source>
        <dbReference type="ARBA" id="ARBA00010617"/>
    </source>
</evidence>
<comment type="caution">
    <text evidence="8">The sequence shown here is derived from an EMBL/GenBank/DDBJ whole genome shotgun (WGS) entry which is preliminary data.</text>
</comment>
<evidence type="ECO:0000256" key="7">
    <source>
        <dbReference type="RuleBase" id="RU000461"/>
    </source>
</evidence>
<dbReference type="InterPro" id="IPR017972">
    <property type="entry name" value="Cyt_P450_CS"/>
</dbReference>
<evidence type="ECO:0000256" key="4">
    <source>
        <dbReference type="ARBA" id="ARBA00023002"/>
    </source>
</evidence>